<keyword evidence="3" id="KW-1185">Reference proteome</keyword>
<evidence type="ECO:0000256" key="1">
    <source>
        <dbReference type="ARBA" id="ARBA00006479"/>
    </source>
</evidence>
<evidence type="ECO:0000313" key="3">
    <source>
        <dbReference type="Proteomes" id="UP000767334"/>
    </source>
</evidence>
<organism evidence="2 3">
    <name type="scientific">Clostridium saudiense</name>
    <dbReference type="NCBI Taxonomy" id="1414720"/>
    <lineage>
        <taxon>Bacteria</taxon>
        <taxon>Bacillati</taxon>
        <taxon>Bacillota</taxon>
        <taxon>Clostridia</taxon>
        <taxon>Eubacteriales</taxon>
        <taxon>Clostridiaceae</taxon>
        <taxon>Clostridium</taxon>
    </lineage>
</organism>
<proteinExistence type="inferred from homology"/>
<dbReference type="Proteomes" id="UP000767334">
    <property type="component" value="Unassembled WGS sequence"/>
</dbReference>
<protein>
    <submittedName>
        <fullName evidence="2">ROK family protein</fullName>
    </submittedName>
</protein>
<dbReference type="EMBL" id="JACJLL010000048">
    <property type="protein sequence ID" value="MBM6819485.1"/>
    <property type="molecule type" value="Genomic_DNA"/>
</dbReference>
<gene>
    <name evidence="2" type="ORF">H6A19_09070</name>
</gene>
<name>A0ABS2FG04_9CLOT</name>
<comment type="caution">
    <text evidence="2">The sequence shown here is derived from an EMBL/GenBank/DDBJ whole genome shotgun (WGS) entry which is preliminary data.</text>
</comment>
<reference evidence="2 3" key="1">
    <citation type="journal article" date="2021" name="Sci. Rep.">
        <title>The distribution of antibiotic resistance genes in chicken gut microbiota commensals.</title>
        <authorList>
            <person name="Juricova H."/>
            <person name="Matiasovicova J."/>
            <person name="Kubasova T."/>
            <person name="Cejkova D."/>
            <person name="Rychlik I."/>
        </authorList>
    </citation>
    <scope>NUCLEOTIDE SEQUENCE [LARGE SCALE GENOMIC DNA]</scope>
    <source>
        <strain evidence="2 3">An435</strain>
    </source>
</reference>
<sequence length="67" mass="7596">MGNLVHIFNPSLIVLGGGIMEQEYIVEYIKENICKFIMPNYRDIKFERAKVGNNAGILGIAHLAMRM</sequence>
<dbReference type="Pfam" id="PF00480">
    <property type="entry name" value="ROK"/>
    <property type="match status" value="1"/>
</dbReference>
<evidence type="ECO:0000313" key="2">
    <source>
        <dbReference type="EMBL" id="MBM6819485.1"/>
    </source>
</evidence>
<comment type="similarity">
    <text evidence="1">Belongs to the ROK (NagC/XylR) family.</text>
</comment>
<dbReference type="Gene3D" id="3.30.420.40">
    <property type="match status" value="1"/>
</dbReference>
<accession>A0ABS2FG04</accession>
<dbReference type="SUPFAM" id="SSF53067">
    <property type="entry name" value="Actin-like ATPase domain"/>
    <property type="match status" value="1"/>
</dbReference>
<dbReference type="InterPro" id="IPR043129">
    <property type="entry name" value="ATPase_NBD"/>
</dbReference>
<dbReference type="InterPro" id="IPR000600">
    <property type="entry name" value="ROK"/>
</dbReference>